<organism evidence="4 5">
    <name type="scientific">Mesoflavibacter zeaxanthinifaciens subsp. sabulilitoris</name>
    <dbReference type="NCBI Taxonomy" id="1520893"/>
    <lineage>
        <taxon>Bacteria</taxon>
        <taxon>Pseudomonadati</taxon>
        <taxon>Bacteroidota</taxon>
        <taxon>Flavobacteriia</taxon>
        <taxon>Flavobacteriales</taxon>
        <taxon>Flavobacteriaceae</taxon>
        <taxon>Mesoflavibacter</taxon>
    </lineage>
</organism>
<comment type="caution">
    <text evidence="4">The sequence shown here is derived from an EMBL/GenBank/DDBJ whole genome shotgun (WGS) entry which is preliminary data.</text>
</comment>
<sequence length="549" mass="62770">MISQSYSQDKKLNIIGVDSTETSIINKIGYNIQHTDITSIEKEIKKVRTNIINDGYINTELISLDSISKNLFIAKFHLKSKIETIHIYTNNIFNEKLKKSLKEKISNDTLIIKYKNLEKTLENLTEKLSSDGYPFLSIKLSNISNINQNSLRADLKINIEGSKRKLNKIIVKGYESFPKSYLKHYLKLKQNTNFSITEIKKKTKALNNLSFAKQIKKPEILFSKDSTQLYLYIEKIKSNAFDGFIGFTTNEETNKIKFNGYLDIKLTNNLNYGESLLINYKSDESDQTNFNIEANLPYLFNSPIGLNTALKIVRVDSTFSNTTQKANITFQLNSENLFFGGIESSNSTNLSSNNTINNSLIDNYNATFTNFGYQYLKRQSNALFPIKTDITLIYGTGFRDNNNKTKQNKISIDANHIFNLNERNSFYLRGKAEILSSSNYLENELYRFGGINSIRGFSENSIIASNYYLLNTEYRYNLSSNIYINSVVDIATFKNETINQNQNLYGFGFGFGILTKSGILSFVYANGKNEELPFKLNNSKIHLKLSAIF</sequence>
<proteinExistence type="predicted"/>
<keyword evidence="5" id="KW-1185">Reference proteome</keyword>
<accession>A0A2T1NM76</accession>
<dbReference type="Gene3D" id="2.40.160.50">
    <property type="entry name" value="membrane protein fhac: a member of the omp85/tpsb transporter family"/>
    <property type="match status" value="1"/>
</dbReference>
<dbReference type="PANTHER" id="PTHR12815">
    <property type="entry name" value="SORTING AND ASSEMBLY MACHINERY SAMM50 PROTEIN FAMILY MEMBER"/>
    <property type="match status" value="1"/>
</dbReference>
<dbReference type="Pfam" id="PF03865">
    <property type="entry name" value="ShlB"/>
    <property type="match status" value="1"/>
</dbReference>
<name>A0A2T1NM76_9FLAO</name>
<keyword evidence="2" id="KW-0812">Transmembrane</keyword>
<dbReference type="OrthoDB" id="9811416at2"/>
<feature type="domain" description="Haemolysin activator HlyB C-terminal" evidence="3">
    <location>
        <begin position="351"/>
        <end position="511"/>
    </location>
</feature>
<dbReference type="Proteomes" id="UP000238430">
    <property type="component" value="Unassembled WGS sequence"/>
</dbReference>
<dbReference type="RefSeq" id="WP_106676757.1">
    <property type="nucleotide sequence ID" value="NZ_JACHWV010000006.1"/>
</dbReference>
<dbReference type="InterPro" id="IPR005565">
    <property type="entry name" value="Hemolysn_activator_HlyB_C"/>
</dbReference>
<keyword evidence="1" id="KW-0472">Membrane</keyword>
<keyword evidence="1" id="KW-1134">Transmembrane beta strand</keyword>
<evidence type="ECO:0000256" key="1">
    <source>
        <dbReference type="ARBA" id="ARBA00022452"/>
    </source>
</evidence>
<dbReference type="InterPro" id="IPR039910">
    <property type="entry name" value="D15-like"/>
</dbReference>
<gene>
    <name evidence="4" type="ORF">C7H61_02190</name>
</gene>
<dbReference type="AlphaFoldDB" id="A0A2T1NM76"/>
<protein>
    <recommendedName>
        <fullName evidence="3">Haemolysin activator HlyB C-terminal domain-containing protein</fullName>
    </recommendedName>
</protein>
<dbReference type="EMBL" id="PXOT01000014">
    <property type="protein sequence ID" value="PSG94008.1"/>
    <property type="molecule type" value="Genomic_DNA"/>
</dbReference>
<evidence type="ECO:0000313" key="4">
    <source>
        <dbReference type="EMBL" id="PSG94008.1"/>
    </source>
</evidence>
<evidence type="ECO:0000259" key="3">
    <source>
        <dbReference type="Pfam" id="PF03865"/>
    </source>
</evidence>
<evidence type="ECO:0000313" key="5">
    <source>
        <dbReference type="Proteomes" id="UP000238430"/>
    </source>
</evidence>
<evidence type="ECO:0000256" key="2">
    <source>
        <dbReference type="ARBA" id="ARBA00022692"/>
    </source>
</evidence>
<reference evidence="4 5" key="1">
    <citation type="submission" date="2018-03" db="EMBL/GenBank/DDBJ databases">
        <title>Mesoflavibacter sp. HG37 and Mesoflavibacter sp. HG96 sp.nov., two marine bacteria isolated from seawater of Western Pacific Ocean.</title>
        <authorList>
            <person name="Cheng H."/>
            <person name="Wu Y.-H."/>
            <person name="Guo L.-L."/>
            <person name="Xu X.-W."/>
        </authorList>
    </citation>
    <scope>NUCLEOTIDE SEQUENCE [LARGE SCALE GENOMIC DNA]</scope>
    <source>
        <strain evidence="4 5">KCTC 42117</strain>
    </source>
</reference>
<dbReference type="PANTHER" id="PTHR12815:SF18">
    <property type="entry name" value="SORTING AND ASSEMBLY MACHINERY COMPONENT 50 HOMOLOG"/>
    <property type="match status" value="1"/>
</dbReference>